<dbReference type="Pfam" id="PF00632">
    <property type="entry name" value="HECT"/>
    <property type="match status" value="1"/>
</dbReference>
<feature type="active site" description="Glycyl thioester intermediate" evidence="3">
    <location>
        <position position="162"/>
    </location>
</feature>
<protein>
    <recommendedName>
        <fullName evidence="4">HECT domain-containing protein</fullName>
    </recommendedName>
</protein>
<dbReference type="SUPFAM" id="SSF56204">
    <property type="entry name" value="Hect, E3 ligase catalytic domain"/>
    <property type="match status" value="1"/>
</dbReference>
<dbReference type="InterPro" id="IPR000569">
    <property type="entry name" value="HECT_dom"/>
</dbReference>
<accession>A0A674MG39</accession>
<dbReference type="InterPro" id="IPR035983">
    <property type="entry name" value="Hect_E3_ubiquitin_ligase"/>
</dbReference>
<reference evidence="5 6" key="1">
    <citation type="journal article" date="2011" name="Genome Biol. Evol.">
        <title>Integration of the genetic map and genome assembly of fugu facilitates insights into distinct features of genome evolution in teleosts and mammals.</title>
        <authorList>
            <person name="Kai W."/>
            <person name="Kikuchi K."/>
            <person name="Tohari S."/>
            <person name="Chew A.K."/>
            <person name="Tay A."/>
            <person name="Fujiwara A."/>
            <person name="Hosoya S."/>
            <person name="Suetake H."/>
            <person name="Naruse K."/>
            <person name="Brenner S."/>
            <person name="Suzuki Y."/>
            <person name="Venkatesh B."/>
        </authorList>
    </citation>
    <scope>NUCLEOTIDE SEQUENCE [LARGE SCALE GENOMIC DNA]</scope>
</reference>
<evidence type="ECO:0000313" key="5">
    <source>
        <dbReference type="Ensembl" id="ENSTRUP00000060123.1"/>
    </source>
</evidence>
<dbReference type="InParanoid" id="A0A674MG39"/>
<evidence type="ECO:0000259" key="4">
    <source>
        <dbReference type="PROSITE" id="PS50237"/>
    </source>
</evidence>
<dbReference type="Ensembl" id="ENSTRUT00000081164.1">
    <property type="protein sequence ID" value="ENSTRUP00000060123.1"/>
    <property type="gene ID" value="ENSTRUG00000031028.1"/>
</dbReference>
<keyword evidence="2 3" id="KW-0833">Ubl conjugation pathway</keyword>
<evidence type="ECO:0000313" key="6">
    <source>
        <dbReference type="Proteomes" id="UP000005226"/>
    </source>
</evidence>
<name>A0A674MG39_TAKRU</name>
<evidence type="ECO:0000256" key="3">
    <source>
        <dbReference type="PROSITE-ProRule" id="PRU00104"/>
    </source>
</evidence>
<reference evidence="5" key="3">
    <citation type="submission" date="2025-09" db="UniProtKB">
        <authorList>
            <consortium name="Ensembl"/>
        </authorList>
    </citation>
    <scope>IDENTIFICATION</scope>
</reference>
<keyword evidence="6" id="KW-1185">Reference proteome</keyword>
<dbReference type="AlphaFoldDB" id="A0A674MG39"/>
<dbReference type="Proteomes" id="UP000005226">
    <property type="component" value="Chromosome 1"/>
</dbReference>
<feature type="domain" description="HECT" evidence="4">
    <location>
        <begin position="127"/>
        <end position="194"/>
    </location>
</feature>
<dbReference type="Gene3D" id="3.30.2410.10">
    <property type="entry name" value="Hect, E3 ligase catalytic domain"/>
    <property type="match status" value="1"/>
</dbReference>
<dbReference type="GeneTree" id="ENSGT00950000182865"/>
<sequence>MEGYPNIYCDVSLFFVFQIENAASLDALQECTMRHSTVLQTAGCLRRVTSVEEKKDIVADYVRWYVIDRNSSVIDRKVQFSFVFCRSTPLSTPLKKEICLKCLMACISMVLQLQKEKGKAALSVEDVLMFATGLTSLPPSGLEPLPKIEFLDGSPFPMSNTCFNLLKLPLLDSYSVFKAQMDFGIQNSPGFGCL</sequence>
<evidence type="ECO:0000256" key="1">
    <source>
        <dbReference type="ARBA" id="ARBA00022679"/>
    </source>
</evidence>
<proteinExistence type="predicted"/>
<keyword evidence="1" id="KW-0808">Transferase</keyword>
<reference evidence="5" key="2">
    <citation type="submission" date="2025-08" db="UniProtKB">
        <authorList>
            <consortium name="Ensembl"/>
        </authorList>
    </citation>
    <scope>IDENTIFICATION</scope>
</reference>
<organism evidence="5 6">
    <name type="scientific">Takifugu rubripes</name>
    <name type="common">Japanese pufferfish</name>
    <name type="synonym">Fugu rubripes</name>
    <dbReference type="NCBI Taxonomy" id="31033"/>
    <lineage>
        <taxon>Eukaryota</taxon>
        <taxon>Metazoa</taxon>
        <taxon>Chordata</taxon>
        <taxon>Craniata</taxon>
        <taxon>Vertebrata</taxon>
        <taxon>Euteleostomi</taxon>
        <taxon>Actinopterygii</taxon>
        <taxon>Neopterygii</taxon>
        <taxon>Teleostei</taxon>
        <taxon>Neoteleostei</taxon>
        <taxon>Acanthomorphata</taxon>
        <taxon>Eupercaria</taxon>
        <taxon>Tetraodontiformes</taxon>
        <taxon>Tetradontoidea</taxon>
        <taxon>Tetraodontidae</taxon>
        <taxon>Takifugu</taxon>
    </lineage>
</organism>
<evidence type="ECO:0000256" key="2">
    <source>
        <dbReference type="ARBA" id="ARBA00022786"/>
    </source>
</evidence>
<dbReference type="OMA" id="CANTIQL"/>
<dbReference type="GO" id="GO:0004842">
    <property type="term" value="F:ubiquitin-protein transferase activity"/>
    <property type="evidence" value="ECO:0007669"/>
    <property type="project" value="InterPro"/>
</dbReference>
<dbReference type="PROSITE" id="PS50237">
    <property type="entry name" value="HECT"/>
    <property type="match status" value="1"/>
</dbReference>